<reference evidence="2 3" key="1">
    <citation type="submission" date="2015-01" db="EMBL/GenBank/DDBJ databases">
        <title>Genome Sequence of Magnetospirillum magnetotacticum Strain MS-1.</title>
        <authorList>
            <person name="Marinov G.K."/>
            <person name="Smalley M.D."/>
            <person name="DeSalvo G."/>
        </authorList>
    </citation>
    <scope>NUCLEOTIDE SEQUENCE [LARGE SCALE GENOMIC DNA]</scope>
    <source>
        <strain evidence="2 3">MS-1</strain>
    </source>
</reference>
<protein>
    <submittedName>
        <fullName evidence="2">Uncharacterized protein</fullName>
    </submittedName>
</protein>
<proteinExistence type="predicted"/>
<gene>
    <name evidence="2" type="ORF">CCC_03730</name>
</gene>
<dbReference type="AlphaFoldDB" id="A0A0C2UAE0"/>
<keyword evidence="3" id="KW-1185">Reference proteome</keyword>
<feature type="signal peptide" evidence="1">
    <location>
        <begin position="1"/>
        <end position="21"/>
    </location>
</feature>
<dbReference type="RefSeq" id="WP_009869496.1">
    <property type="nucleotide sequence ID" value="NZ_JXSL01000028.1"/>
</dbReference>
<name>A0A0C2UAE0_PARME</name>
<evidence type="ECO:0000256" key="1">
    <source>
        <dbReference type="SAM" id="SignalP"/>
    </source>
</evidence>
<comment type="caution">
    <text evidence="2">The sequence shown here is derived from an EMBL/GenBank/DDBJ whole genome shotgun (WGS) entry which is preliminary data.</text>
</comment>
<keyword evidence="1" id="KW-0732">Signal</keyword>
<dbReference type="EMBL" id="JXSL01000028">
    <property type="protein sequence ID" value="KIL98447.1"/>
    <property type="molecule type" value="Genomic_DNA"/>
</dbReference>
<dbReference type="OrthoDB" id="7361456at2"/>
<feature type="chain" id="PRO_5002156275" evidence="1">
    <location>
        <begin position="22"/>
        <end position="142"/>
    </location>
</feature>
<organism evidence="2 3">
    <name type="scientific">Paramagnetospirillum magnetotacticum MS-1</name>
    <dbReference type="NCBI Taxonomy" id="272627"/>
    <lineage>
        <taxon>Bacteria</taxon>
        <taxon>Pseudomonadati</taxon>
        <taxon>Pseudomonadota</taxon>
        <taxon>Alphaproteobacteria</taxon>
        <taxon>Rhodospirillales</taxon>
        <taxon>Magnetospirillaceae</taxon>
        <taxon>Paramagnetospirillum</taxon>
    </lineage>
</organism>
<sequence>MRLISTAIAAGLLLMAPQAGAATLITEAEAALPAAAGGVTLRGITRGPTVKLVNPAETKSPFDLKVKFEPHGGAAIEPGSIKVVYLKSPIVDITDRVKPFVSLTGIDMAKAEIPAGRHSIRIDVKDSEGRAGSTTVELTVTK</sequence>
<evidence type="ECO:0000313" key="2">
    <source>
        <dbReference type="EMBL" id="KIL98447.1"/>
    </source>
</evidence>
<evidence type="ECO:0000313" key="3">
    <source>
        <dbReference type="Proteomes" id="UP000031971"/>
    </source>
</evidence>
<accession>A0A0C2UAE0</accession>
<dbReference type="Proteomes" id="UP000031971">
    <property type="component" value="Unassembled WGS sequence"/>
</dbReference>